<evidence type="ECO:0000313" key="1">
    <source>
        <dbReference type="EMBL" id="SDZ26612.1"/>
    </source>
</evidence>
<dbReference type="Pfam" id="PF13289">
    <property type="entry name" value="SIR2_2"/>
    <property type="match status" value="1"/>
</dbReference>
<dbReference type="SUPFAM" id="SSF52467">
    <property type="entry name" value="DHS-like NAD/FAD-binding domain"/>
    <property type="match status" value="1"/>
</dbReference>
<gene>
    <name evidence="1" type="ORF">SAMN05216554_2909</name>
</gene>
<sequence>MTDPIVSPRSIFDPRVTLATSLASQPGVYALLVGSGASTGAGIPTGWGVVEALVRKLAAASLDGITEGQSWEQWWHDHADGAPLGYSTLLEGLASTPPERRALLAEFFEPSEEDRELGRKVPGPAHKAIAKLVARGTIRVIVTTNFDRLIEQALEAEGIMPQVITSDASFQGMVPPQHMPATVIKLNGDYASLDQRNTVEELSSYPESTTKWLARIFDEYGLLVSGWSGDWDLALLAEIERTINRRYPLYWTARTELGAIGKRLTARPGAHAVLSVTADDFFTDILARVGAVEQLTESPVSLAMKLARLRRTLPDPVRHLELRDLFDTELDELRRWATERAHAPAESTFEAVDAESDEIFARIRPLLDLFTQGILLDRDRQHTDLWCWVLQQSLDARQAMLGGSYLEWWENLAHYPALLLYRAGTMAALTAKHEDVIIALATQPTWSSPMVMQGAEVQAHGVLHPLVVLDREVVEQLPRWGKSKPYFAISRLLRKQLEPIARELTSQPSRLLDRMEYRIALADYLHRQQHALLPAIRR</sequence>
<accession>A0A1H3RLK4</accession>
<dbReference type="EMBL" id="FNPZ01000003">
    <property type="protein sequence ID" value="SDZ26612.1"/>
    <property type="molecule type" value="Genomic_DNA"/>
</dbReference>
<keyword evidence="2" id="KW-1185">Reference proteome</keyword>
<reference evidence="1 2" key="1">
    <citation type="submission" date="2016-10" db="EMBL/GenBank/DDBJ databases">
        <authorList>
            <person name="de Groot N.N."/>
        </authorList>
    </citation>
    <scope>NUCLEOTIDE SEQUENCE [LARGE SCALE GENOMIC DNA]</scope>
    <source>
        <strain evidence="1 2">CGMCC 4.3491</strain>
    </source>
</reference>
<protein>
    <submittedName>
        <fullName evidence="1">SIR2-like domain-containing protein</fullName>
    </submittedName>
</protein>
<dbReference type="OrthoDB" id="5509947at2"/>
<dbReference type="Gene3D" id="3.40.50.1220">
    <property type="entry name" value="TPP-binding domain"/>
    <property type="match status" value="1"/>
</dbReference>
<dbReference type="STRING" id="381665.SAMN05216554_2909"/>
<dbReference type="Proteomes" id="UP000198891">
    <property type="component" value="Unassembled WGS sequence"/>
</dbReference>
<dbReference type="AlphaFoldDB" id="A0A1H3RLK4"/>
<dbReference type="InterPro" id="IPR029035">
    <property type="entry name" value="DHS-like_NAD/FAD-binding_dom"/>
</dbReference>
<organism evidence="1 2">
    <name type="scientific">Herbiconiux ginsengi</name>
    <dbReference type="NCBI Taxonomy" id="381665"/>
    <lineage>
        <taxon>Bacteria</taxon>
        <taxon>Bacillati</taxon>
        <taxon>Actinomycetota</taxon>
        <taxon>Actinomycetes</taxon>
        <taxon>Micrococcales</taxon>
        <taxon>Microbacteriaceae</taxon>
        <taxon>Herbiconiux</taxon>
    </lineage>
</organism>
<proteinExistence type="predicted"/>
<name>A0A1H3RLK4_9MICO</name>
<evidence type="ECO:0000313" key="2">
    <source>
        <dbReference type="Proteomes" id="UP000198891"/>
    </source>
</evidence>